<dbReference type="CDD" id="cd00757">
    <property type="entry name" value="ThiF_MoeB_HesA_family"/>
    <property type="match status" value="1"/>
</dbReference>
<keyword evidence="9" id="KW-1185">Reference proteome</keyword>
<dbReference type="GeneID" id="116299809"/>
<dbReference type="GO" id="GO:0071566">
    <property type="term" value="F:UFM1 activating enzyme activity"/>
    <property type="evidence" value="ECO:0007669"/>
    <property type="project" value="TreeGrafter"/>
</dbReference>
<evidence type="ECO:0000256" key="4">
    <source>
        <dbReference type="ARBA" id="ARBA00022741"/>
    </source>
</evidence>
<dbReference type="RefSeq" id="XP_031564378.1">
    <property type="nucleotide sequence ID" value="XM_031708518.1"/>
</dbReference>
<keyword evidence="3" id="KW-0479">Metal-binding</keyword>
<accession>A0A6P8I8J4</accession>
<dbReference type="GO" id="GO:0005829">
    <property type="term" value="C:cytosol"/>
    <property type="evidence" value="ECO:0007669"/>
    <property type="project" value="TreeGrafter"/>
</dbReference>
<dbReference type="FunCoup" id="A0A6P8I8J4">
    <property type="interactions" value="3100"/>
</dbReference>
<protein>
    <recommendedName>
        <fullName evidence="2">Ubiquitin-like modifier-activating enzyme 5</fullName>
    </recommendedName>
</protein>
<evidence type="ECO:0000256" key="3">
    <source>
        <dbReference type="ARBA" id="ARBA00022723"/>
    </source>
</evidence>
<dbReference type="GO" id="GO:0046872">
    <property type="term" value="F:metal ion binding"/>
    <property type="evidence" value="ECO:0007669"/>
    <property type="project" value="UniProtKB-KW"/>
</dbReference>
<dbReference type="Pfam" id="PF00899">
    <property type="entry name" value="ThiF"/>
    <property type="match status" value="1"/>
</dbReference>
<dbReference type="Gene3D" id="3.40.50.720">
    <property type="entry name" value="NAD(P)-binding Rossmann-like Domain"/>
    <property type="match status" value="1"/>
</dbReference>
<dbReference type="OrthoDB" id="206053at2759"/>
<comment type="similarity">
    <text evidence="1">Belongs to the ubiquitin-activating E1 family. UBA5 subfamily.</text>
</comment>
<organism evidence="9 10">
    <name type="scientific">Actinia tenebrosa</name>
    <name type="common">Australian red waratah sea anemone</name>
    <dbReference type="NCBI Taxonomy" id="6105"/>
    <lineage>
        <taxon>Eukaryota</taxon>
        <taxon>Metazoa</taxon>
        <taxon>Cnidaria</taxon>
        <taxon>Anthozoa</taxon>
        <taxon>Hexacorallia</taxon>
        <taxon>Actiniaria</taxon>
        <taxon>Actiniidae</taxon>
        <taxon>Actinia</taxon>
    </lineage>
</organism>
<name>A0A6P8I8J4_ACTTE</name>
<evidence type="ECO:0000259" key="8">
    <source>
        <dbReference type="Pfam" id="PF00899"/>
    </source>
</evidence>
<evidence type="ECO:0000313" key="10">
    <source>
        <dbReference type="RefSeq" id="XP_031564378.1"/>
    </source>
</evidence>
<dbReference type="KEGG" id="aten:116299809"/>
<keyword evidence="4" id="KW-0547">Nucleotide-binding</keyword>
<sequence>MEDEIQKLKNRVVELEKALDLERKRKGPRREKIELMSSEVVDSNPYSRLMALKRMGIVDNYERIRDYTIAVVGIGGVGSVAAEMLTRCGIGKLLLFDYDKVELANMNRLFFRPDQSGMSKVQAAVNTLREINPDVEYEAYNYDITLMENFNHFMCRISHGGFNEKAVDLVLSCVDNFEARMAINMACNELGQAWFESGVSENAVSGHVQFIKPGELACFACAPPLVVASNIDEKTLKREGVCAASLPTTMSIVAGFLVQSSLKCLLQFGDVSHYLGYNAMQDFFPTMSMKPNPGCDDLNCLSRQKEYQEKLAAKPKQEKKDTSIEKEVIHEENEWGISLVNECEGEQLEEDLTPNLVEGVKLAYAKPKATRKISEEISSEGQISADNDEMTVEDLMKKLRDL</sequence>
<evidence type="ECO:0000256" key="5">
    <source>
        <dbReference type="ARBA" id="ARBA00022786"/>
    </source>
</evidence>
<keyword evidence="6" id="KW-0862">Zinc</keyword>
<dbReference type="InterPro" id="IPR029752">
    <property type="entry name" value="D-isomer_DH_CS1"/>
</dbReference>
<dbReference type="InParanoid" id="A0A6P8I8J4"/>
<keyword evidence="7" id="KW-0067">ATP-binding</keyword>
<feature type="domain" description="THIF-type NAD/FAD binding fold" evidence="8">
    <location>
        <begin position="46"/>
        <end position="295"/>
    </location>
</feature>
<dbReference type="Proteomes" id="UP000515163">
    <property type="component" value="Unplaced"/>
</dbReference>
<dbReference type="FunFam" id="3.40.50.720:FF:000066">
    <property type="entry name" value="Putative ubiquitin-like modifier-activating enzyme 5"/>
    <property type="match status" value="1"/>
</dbReference>
<keyword evidence="5" id="KW-0833">Ubl conjugation pathway</keyword>
<evidence type="ECO:0000256" key="2">
    <source>
        <dbReference type="ARBA" id="ARBA00016279"/>
    </source>
</evidence>
<dbReference type="AlphaFoldDB" id="A0A6P8I8J4"/>
<dbReference type="PANTHER" id="PTHR10953:SF9">
    <property type="entry name" value="UBIQUITIN-LIKE MODIFIER-ACTIVATING ENZYME 5"/>
    <property type="match status" value="1"/>
</dbReference>
<evidence type="ECO:0000313" key="9">
    <source>
        <dbReference type="Proteomes" id="UP000515163"/>
    </source>
</evidence>
<evidence type="ECO:0000256" key="1">
    <source>
        <dbReference type="ARBA" id="ARBA00005339"/>
    </source>
</evidence>
<evidence type="ECO:0000256" key="7">
    <source>
        <dbReference type="ARBA" id="ARBA00022840"/>
    </source>
</evidence>
<reference evidence="10" key="1">
    <citation type="submission" date="2025-08" db="UniProtKB">
        <authorList>
            <consortium name="RefSeq"/>
        </authorList>
    </citation>
    <scope>IDENTIFICATION</scope>
    <source>
        <tissue evidence="10">Tentacle</tissue>
    </source>
</reference>
<dbReference type="InterPro" id="IPR045886">
    <property type="entry name" value="ThiF/MoeB/HesA"/>
</dbReference>
<dbReference type="GO" id="GO:0005524">
    <property type="term" value="F:ATP binding"/>
    <property type="evidence" value="ECO:0007669"/>
    <property type="project" value="UniProtKB-KW"/>
</dbReference>
<dbReference type="GO" id="GO:0071569">
    <property type="term" value="P:protein ufmylation"/>
    <property type="evidence" value="ECO:0007669"/>
    <property type="project" value="TreeGrafter"/>
</dbReference>
<gene>
    <name evidence="10" type="primary">LOC116299809</name>
</gene>
<dbReference type="InterPro" id="IPR035985">
    <property type="entry name" value="Ubiquitin-activating_enz"/>
</dbReference>
<dbReference type="PANTHER" id="PTHR10953">
    <property type="entry name" value="UBIQUITIN-ACTIVATING ENZYME E1"/>
    <property type="match status" value="1"/>
</dbReference>
<proteinExistence type="inferred from homology"/>
<dbReference type="InterPro" id="IPR000594">
    <property type="entry name" value="ThiF_NAD_FAD-bd"/>
</dbReference>
<evidence type="ECO:0000256" key="6">
    <source>
        <dbReference type="ARBA" id="ARBA00022833"/>
    </source>
</evidence>
<dbReference type="SUPFAM" id="SSF69572">
    <property type="entry name" value="Activating enzymes of the ubiquitin-like proteins"/>
    <property type="match status" value="1"/>
</dbReference>
<dbReference type="PROSITE" id="PS00065">
    <property type="entry name" value="D_2_HYDROXYACID_DH_1"/>
    <property type="match status" value="1"/>
</dbReference>